<dbReference type="AlphaFoldDB" id="A0A0J6D0D3"/>
<protein>
    <recommendedName>
        <fullName evidence="4">DUF177 domain-containing protein</fullName>
    </recommendedName>
</protein>
<sequence length="178" mass="20393">MKWSIEQLKSFKLKGLTIDEEVNVEELKERNTDIREITPVHVTGEASFHGNKVTFHLTVKGKMVLPCANTLEDVDFPFVLRPMETFVLEANTNGLDFEVEDEEIHQVSGNTVDLVPYIKENILLEIPIRVVKYSSESEEMPKKSGNGWEVITREQPKEKVDPRMAGLADFFNKENEDN</sequence>
<evidence type="ECO:0008006" key="4">
    <source>
        <dbReference type="Google" id="ProtNLM"/>
    </source>
</evidence>
<reference evidence="2" key="1">
    <citation type="submission" date="2015-06" db="EMBL/GenBank/DDBJ databases">
        <authorList>
            <person name="Liu B."/>
            <person name="Wang J."/>
            <person name="Zhu Y."/>
            <person name="Liu G."/>
            <person name="Chen Q."/>
            <person name="Zheng C."/>
            <person name="Che J."/>
            <person name="Ge C."/>
            <person name="Shi H."/>
            <person name="Pan Z."/>
            <person name="Liu X."/>
        </authorList>
    </citation>
    <scope>NUCLEOTIDE SEQUENCE [LARGE SCALE GENOMIC DNA]</scope>
    <source>
        <strain evidence="2">DSM 16346</strain>
    </source>
</reference>
<evidence type="ECO:0000313" key="2">
    <source>
        <dbReference type="EMBL" id="KMM38783.1"/>
    </source>
</evidence>
<feature type="region of interest" description="Disordered" evidence="1">
    <location>
        <begin position="139"/>
        <end position="164"/>
    </location>
</feature>
<feature type="compositionally biased region" description="Basic and acidic residues" evidence="1">
    <location>
        <begin position="151"/>
        <end position="162"/>
    </location>
</feature>
<dbReference type="Proteomes" id="UP000035996">
    <property type="component" value="Unassembled WGS sequence"/>
</dbReference>
<dbReference type="PATRIC" id="fig|157733.3.peg.3397"/>
<evidence type="ECO:0000313" key="3">
    <source>
        <dbReference type="Proteomes" id="UP000035996"/>
    </source>
</evidence>
<dbReference type="STRING" id="157733.AB986_05795"/>
<dbReference type="OrthoDB" id="9790372at2"/>
<gene>
    <name evidence="2" type="ORF">AB986_05795</name>
</gene>
<dbReference type="Pfam" id="PF02620">
    <property type="entry name" value="YceD"/>
    <property type="match status" value="1"/>
</dbReference>
<dbReference type="RefSeq" id="WP_048309913.1">
    <property type="nucleotide sequence ID" value="NZ_CP119526.1"/>
</dbReference>
<proteinExistence type="predicted"/>
<organism evidence="2 3">
    <name type="scientific">Guptibacillus hwajinpoensis</name>
    <dbReference type="NCBI Taxonomy" id="208199"/>
    <lineage>
        <taxon>Bacteria</taxon>
        <taxon>Bacillati</taxon>
        <taxon>Bacillota</taxon>
        <taxon>Bacilli</taxon>
        <taxon>Bacillales</taxon>
        <taxon>Guptibacillaceae</taxon>
        <taxon>Guptibacillus</taxon>
    </lineage>
</organism>
<dbReference type="EMBL" id="LELK01000001">
    <property type="protein sequence ID" value="KMM38783.1"/>
    <property type="molecule type" value="Genomic_DNA"/>
</dbReference>
<comment type="caution">
    <text evidence="2">The sequence shown here is derived from an EMBL/GenBank/DDBJ whole genome shotgun (WGS) entry which is preliminary data.</text>
</comment>
<keyword evidence="3" id="KW-1185">Reference proteome</keyword>
<accession>A0A0J6D0D3</accession>
<dbReference type="InterPro" id="IPR003772">
    <property type="entry name" value="YceD"/>
</dbReference>
<evidence type="ECO:0000256" key="1">
    <source>
        <dbReference type="SAM" id="MobiDB-lite"/>
    </source>
</evidence>
<name>A0A0J6D0D3_9BACL</name>